<organism evidence="2 3">
    <name type="scientific">Linum trigynum</name>
    <dbReference type="NCBI Taxonomy" id="586398"/>
    <lineage>
        <taxon>Eukaryota</taxon>
        <taxon>Viridiplantae</taxon>
        <taxon>Streptophyta</taxon>
        <taxon>Embryophyta</taxon>
        <taxon>Tracheophyta</taxon>
        <taxon>Spermatophyta</taxon>
        <taxon>Magnoliopsida</taxon>
        <taxon>eudicotyledons</taxon>
        <taxon>Gunneridae</taxon>
        <taxon>Pentapetalae</taxon>
        <taxon>rosids</taxon>
        <taxon>fabids</taxon>
        <taxon>Malpighiales</taxon>
        <taxon>Linaceae</taxon>
        <taxon>Linum</taxon>
    </lineage>
</organism>
<dbReference type="GO" id="GO:0008757">
    <property type="term" value="F:S-adenosylmethionine-dependent methyltransferase activity"/>
    <property type="evidence" value="ECO:0007669"/>
    <property type="project" value="InterPro"/>
</dbReference>
<dbReference type="InterPro" id="IPR013216">
    <property type="entry name" value="Methyltransf_11"/>
</dbReference>
<dbReference type="Proteomes" id="UP001497516">
    <property type="component" value="Chromosome 7"/>
</dbReference>
<keyword evidence="3" id="KW-1185">Reference proteome</keyword>
<reference evidence="2 3" key="1">
    <citation type="submission" date="2024-04" db="EMBL/GenBank/DDBJ databases">
        <authorList>
            <person name="Fracassetti M."/>
        </authorList>
    </citation>
    <scope>NUCLEOTIDE SEQUENCE [LARGE SCALE GENOMIC DNA]</scope>
</reference>
<proteinExistence type="predicted"/>
<dbReference type="EMBL" id="OZ034820">
    <property type="protein sequence ID" value="CAL1404605.1"/>
    <property type="molecule type" value="Genomic_DNA"/>
</dbReference>
<name>A0AAV2G4A3_9ROSI</name>
<dbReference type="CDD" id="cd02440">
    <property type="entry name" value="AdoMet_MTases"/>
    <property type="match status" value="1"/>
</dbReference>
<dbReference type="PANTHER" id="PTHR45180">
    <property type="entry name" value="OS01G0307686 PROTEIN"/>
    <property type="match status" value="1"/>
</dbReference>
<evidence type="ECO:0000259" key="1">
    <source>
        <dbReference type="Pfam" id="PF08241"/>
    </source>
</evidence>
<dbReference type="Pfam" id="PF08241">
    <property type="entry name" value="Methyltransf_11"/>
    <property type="match status" value="1"/>
</dbReference>
<dbReference type="SUPFAM" id="SSF53335">
    <property type="entry name" value="S-adenosyl-L-methionine-dependent methyltransferases"/>
    <property type="match status" value="1"/>
</dbReference>
<sequence length="280" mass="31213">MAELFIKQAAEYAKTRPSYPKQLFDFIASKTPSHDLVWDAGTGSGQAAVSLAGIYKTVIATDTSSTQLDHAPRLPNVHYRRTPPVIPTADLPHLIAGESTVDLVTVGQALHWFDLPSFYKQAQWVLKKPNGVIAAWCYCTPEIDSAVDPVFDSFYRFDSAPYWDPQRKLVDDRYRGVDFPFEAVAGADNTGPFKFVTEQGMDLDGFFTYLRSWSAYQTAKERGVELLGDAVVEKFRRAWNDDGGEDRVKVVKFPVYLRIGKVGIACTTGEIVKESLGQTL</sequence>
<dbReference type="Gene3D" id="3.40.50.150">
    <property type="entry name" value="Vaccinia Virus protein VP39"/>
    <property type="match status" value="1"/>
</dbReference>
<evidence type="ECO:0000313" key="2">
    <source>
        <dbReference type="EMBL" id="CAL1404605.1"/>
    </source>
</evidence>
<dbReference type="AlphaFoldDB" id="A0AAV2G4A3"/>
<feature type="domain" description="Methyltransferase type 11" evidence="1">
    <location>
        <begin position="39"/>
        <end position="133"/>
    </location>
</feature>
<accession>A0AAV2G4A3</accession>
<dbReference type="PANTHER" id="PTHR45180:SF1">
    <property type="entry name" value="OS01G0307686 PROTEIN"/>
    <property type="match status" value="1"/>
</dbReference>
<gene>
    <name evidence="2" type="ORF">LTRI10_LOCUS44442</name>
</gene>
<evidence type="ECO:0000313" key="3">
    <source>
        <dbReference type="Proteomes" id="UP001497516"/>
    </source>
</evidence>
<dbReference type="InterPro" id="IPR029063">
    <property type="entry name" value="SAM-dependent_MTases_sf"/>
</dbReference>
<protein>
    <recommendedName>
        <fullName evidence="1">Methyltransferase type 11 domain-containing protein</fullName>
    </recommendedName>
</protein>